<dbReference type="PANTHER" id="PTHR36978:SF4">
    <property type="entry name" value="P-LOOP CONTAINING NUCLEOSIDE TRIPHOSPHATE HYDROLASE PROTEIN"/>
    <property type="match status" value="1"/>
</dbReference>
<dbReference type="Pfam" id="PF17784">
    <property type="entry name" value="Sulfotransfer_4"/>
    <property type="match status" value="1"/>
</dbReference>
<dbReference type="PANTHER" id="PTHR36978">
    <property type="entry name" value="P-LOOP CONTAINING NUCLEOTIDE TRIPHOSPHATE HYDROLASE"/>
    <property type="match status" value="1"/>
</dbReference>
<dbReference type="Proteomes" id="UP001642483">
    <property type="component" value="Unassembled WGS sequence"/>
</dbReference>
<evidence type="ECO:0000256" key="1">
    <source>
        <dbReference type="SAM" id="Phobius"/>
    </source>
</evidence>
<keyword evidence="1" id="KW-0812">Transmembrane</keyword>
<comment type="caution">
    <text evidence="2">The sequence shown here is derived from an EMBL/GenBank/DDBJ whole genome shotgun (WGS) entry which is preliminary data.</text>
</comment>
<reference evidence="2 3" key="1">
    <citation type="submission" date="2024-02" db="EMBL/GenBank/DDBJ databases">
        <authorList>
            <person name="Daric V."/>
            <person name="Darras S."/>
        </authorList>
    </citation>
    <scope>NUCLEOTIDE SEQUENCE [LARGE SCALE GENOMIC DNA]</scope>
</reference>
<keyword evidence="1" id="KW-1133">Transmembrane helix</keyword>
<evidence type="ECO:0000313" key="2">
    <source>
        <dbReference type="EMBL" id="CAK8697142.1"/>
    </source>
</evidence>
<dbReference type="EMBL" id="CAWYQH010000163">
    <property type="protein sequence ID" value="CAK8697142.1"/>
    <property type="molecule type" value="Genomic_DNA"/>
</dbReference>
<name>A0ABP0GZR8_CLALP</name>
<evidence type="ECO:0000313" key="3">
    <source>
        <dbReference type="Proteomes" id="UP001642483"/>
    </source>
</evidence>
<sequence length="250" mass="29524">MMKVIVASYSKYGTKTMAAALTDLGFVVYDYFDHFQHLEKEWMQIFAGTANNVELFQQMYKTIDAVTDTPSYFFVEDLCKAFPNAKVILTQRDEKVWWDSFLRQSMEWQDSRVFKIILTITPIGRRFFRYLQAYRSYYYGFNIPSPWSMVVDPASVESERVKQDYREHNAKVIKRTPKDKLLIFKLENGWGPLCEFLGVEKPTTLFPHKNVRGKMLKNAFREHPVAIRMQKELMAVFIFAIILLLIPFIF</sequence>
<keyword evidence="1" id="KW-0472">Membrane</keyword>
<dbReference type="InterPro" id="IPR040632">
    <property type="entry name" value="Sulfotransfer_4"/>
</dbReference>
<evidence type="ECO:0008006" key="4">
    <source>
        <dbReference type="Google" id="ProtNLM"/>
    </source>
</evidence>
<protein>
    <recommendedName>
        <fullName evidence="4">Sulfotransferase family protein</fullName>
    </recommendedName>
</protein>
<organism evidence="2 3">
    <name type="scientific">Clavelina lepadiformis</name>
    <name type="common">Light-bulb sea squirt</name>
    <name type="synonym">Ascidia lepadiformis</name>
    <dbReference type="NCBI Taxonomy" id="159417"/>
    <lineage>
        <taxon>Eukaryota</taxon>
        <taxon>Metazoa</taxon>
        <taxon>Chordata</taxon>
        <taxon>Tunicata</taxon>
        <taxon>Ascidiacea</taxon>
        <taxon>Aplousobranchia</taxon>
        <taxon>Clavelinidae</taxon>
        <taxon>Clavelina</taxon>
    </lineage>
</organism>
<accession>A0ABP0GZR8</accession>
<dbReference type="InterPro" id="IPR027417">
    <property type="entry name" value="P-loop_NTPase"/>
</dbReference>
<proteinExistence type="predicted"/>
<gene>
    <name evidence="2" type="ORF">CVLEPA_LOCUS30415</name>
</gene>
<feature type="transmembrane region" description="Helical" evidence="1">
    <location>
        <begin position="233"/>
        <end position="249"/>
    </location>
</feature>
<keyword evidence="3" id="KW-1185">Reference proteome</keyword>
<dbReference type="Gene3D" id="3.40.50.300">
    <property type="entry name" value="P-loop containing nucleotide triphosphate hydrolases"/>
    <property type="match status" value="1"/>
</dbReference>
<dbReference type="SUPFAM" id="SSF52540">
    <property type="entry name" value="P-loop containing nucleoside triphosphate hydrolases"/>
    <property type="match status" value="1"/>
</dbReference>